<keyword evidence="1" id="KW-0812">Transmembrane</keyword>
<accession>A0A150LU56</accession>
<feature type="transmembrane region" description="Helical" evidence="1">
    <location>
        <begin position="26"/>
        <end position="44"/>
    </location>
</feature>
<comment type="caution">
    <text evidence="2">The sequence shown here is derived from an EMBL/GenBank/DDBJ whole genome shotgun (WGS) entry which is preliminary data.</text>
</comment>
<name>A0A150LU56_9BACL</name>
<sequence>MCTISSESLKMNNGGEKAMRSMYKKIFYLFFIVICLTFVVFTNLT</sequence>
<dbReference type="STRING" id="81408.B4119_2208"/>
<dbReference type="AlphaFoldDB" id="A0A150LU56"/>
<protein>
    <submittedName>
        <fullName evidence="2">Uncharacterized protein</fullName>
    </submittedName>
</protein>
<keyword evidence="1" id="KW-1133">Transmembrane helix</keyword>
<evidence type="ECO:0000313" key="3">
    <source>
        <dbReference type="Proteomes" id="UP000075455"/>
    </source>
</evidence>
<reference evidence="2 3" key="1">
    <citation type="submission" date="2016-01" db="EMBL/GenBank/DDBJ databases">
        <title>Draft Genome Sequences of Seven Thermophilic Sporeformers Isolated from Foods.</title>
        <authorList>
            <person name="Berendsen E.M."/>
            <person name="Wells-Bennik M.H."/>
            <person name="Krawcyk A.O."/>
            <person name="De Jong A."/>
            <person name="Holsappel S."/>
            <person name="Eijlander R.T."/>
            <person name="Kuipers O.P."/>
        </authorList>
    </citation>
    <scope>NUCLEOTIDE SEQUENCE [LARGE SCALE GENOMIC DNA]</scope>
    <source>
        <strain evidence="2 3">B4119</strain>
    </source>
</reference>
<organism evidence="2 3">
    <name type="scientific">Saccharococcus caldoxylosilyticus</name>
    <dbReference type="NCBI Taxonomy" id="81408"/>
    <lineage>
        <taxon>Bacteria</taxon>
        <taxon>Bacillati</taxon>
        <taxon>Bacillota</taxon>
        <taxon>Bacilli</taxon>
        <taxon>Bacillales</taxon>
        <taxon>Anoxybacillaceae</taxon>
        <taxon>Saccharococcus</taxon>
    </lineage>
</organism>
<dbReference type="EMBL" id="LQYS01000037">
    <property type="protein sequence ID" value="KYD15780.1"/>
    <property type="molecule type" value="Genomic_DNA"/>
</dbReference>
<proteinExistence type="predicted"/>
<gene>
    <name evidence="2" type="ORF">B4119_2208</name>
</gene>
<keyword evidence="1" id="KW-0472">Membrane</keyword>
<evidence type="ECO:0000256" key="1">
    <source>
        <dbReference type="SAM" id="Phobius"/>
    </source>
</evidence>
<dbReference type="PATRIC" id="fig|81408.3.peg.3237"/>
<dbReference type="Proteomes" id="UP000075455">
    <property type="component" value="Unassembled WGS sequence"/>
</dbReference>
<evidence type="ECO:0000313" key="2">
    <source>
        <dbReference type="EMBL" id="KYD15780.1"/>
    </source>
</evidence>